<feature type="region of interest" description="Disordered" evidence="1">
    <location>
        <begin position="44"/>
        <end position="84"/>
    </location>
</feature>
<proteinExistence type="predicted"/>
<evidence type="ECO:0000256" key="1">
    <source>
        <dbReference type="SAM" id="MobiDB-lite"/>
    </source>
</evidence>
<protein>
    <submittedName>
        <fullName evidence="2">Uncharacterized protein</fullName>
    </submittedName>
</protein>
<dbReference type="EMBL" id="SPHZ02000002">
    <property type="protein sequence ID" value="KAF0929012.1"/>
    <property type="molecule type" value="Genomic_DNA"/>
</dbReference>
<evidence type="ECO:0000313" key="3">
    <source>
        <dbReference type="Proteomes" id="UP000479710"/>
    </source>
</evidence>
<sequence length="84" mass="8777">MWISSIGAPPHHSPSSSTQSTFQESWICFTAASLCHTTSSCTAVGRRGAAGSTTSRPPPQPGRRGSGDEEAWGARRTAVEAADM</sequence>
<organism evidence="2 3">
    <name type="scientific">Oryza meyeriana var. granulata</name>
    <dbReference type="NCBI Taxonomy" id="110450"/>
    <lineage>
        <taxon>Eukaryota</taxon>
        <taxon>Viridiplantae</taxon>
        <taxon>Streptophyta</taxon>
        <taxon>Embryophyta</taxon>
        <taxon>Tracheophyta</taxon>
        <taxon>Spermatophyta</taxon>
        <taxon>Magnoliopsida</taxon>
        <taxon>Liliopsida</taxon>
        <taxon>Poales</taxon>
        <taxon>Poaceae</taxon>
        <taxon>BOP clade</taxon>
        <taxon>Oryzoideae</taxon>
        <taxon>Oryzeae</taxon>
        <taxon>Oryzinae</taxon>
        <taxon>Oryza</taxon>
        <taxon>Oryza meyeriana</taxon>
    </lineage>
</organism>
<evidence type="ECO:0000313" key="2">
    <source>
        <dbReference type="EMBL" id="KAF0929012.1"/>
    </source>
</evidence>
<reference evidence="2 3" key="1">
    <citation type="submission" date="2019-11" db="EMBL/GenBank/DDBJ databases">
        <title>Whole genome sequence of Oryza granulata.</title>
        <authorList>
            <person name="Li W."/>
        </authorList>
    </citation>
    <scope>NUCLEOTIDE SEQUENCE [LARGE SCALE GENOMIC DNA]</scope>
    <source>
        <strain evidence="3">cv. Menghai</strain>
        <tissue evidence="2">Leaf</tissue>
    </source>
</reference>
<accession>A0A6G1EWS4</accession>
<keyword evidence="3" id="KW-1185">Reference proteome</keyword>
<gene>
    <name evidence="2" type="ORF">E2562_011096</name>
</gene>
<feature type="region of interest" description="Disordered" evidence="1">
    <location>
        <begin position="1"/>
        <end position="20"/>
    </location>
</feature>
<dbReference type="AlphaFoldDB" id="A0A6G1EWS4"/>
<name>A0A6G1EWS4_9ORYZ</name>
<comment type="caution">
    <text evidence="2">The sequence shown here is derived from an EMBL/GenBank/DDBJ whole genome shotgun (WGS) entry which is preliminary data.</text>
</comment>
<dbReference type="Proteomes" id="UP000479710">
    <property type="component" value="Unassembled WGS sequence"/>
</dbReference>